<dbReference type="EMBL" id="JACHHX010000018">
    <property type="protein sequence ID" value="MBB5016352.1"/>
    <property type="molecule type" value="Genomic_DNA"/>
</dbReference>
<dbReference type="InterPro" id="IPR036852">
    <property type="entry name" value="Peptidase_S8/S53_dom_sf"/>
</dbReference>
<feature type="chain" id="PRO_5031163412" evidence="6">
    <location>
        <begin position="25"/>
        <end position="454"/>
    </location>
</feature>
<organism evidence="8 9">
    <name type="scientific">Rehaibacterium terrae</name>
    <dbReference type="NCBI Taxonomy" id="1341696"/>
    <lineage>
        <taxon>Bacteria</taxon>
        <taxon>Pseudomonadati</taxon>
        <taxon>Pseudomonadota</taxon>
        <taxon>Gammaproteobacteria</taxon>
        <taxon>Lysobacterales</taxon>
        <taxon>Lysobacteraceae</taxon>
        <taxon>Rehaibacterium</taxon>
    </lineage>
</organism>
<feature type="signal peptide" evidence="6">
    <location>
        <begin position="1"/>
        <end position="24"/>
    </location>
</feature>
<dbReference type="PROSITE" id="PS00136">
    <property type="entry name" value="SUBTILASE_ASP"/>
    <property type="match status" value="1"/>
</dbReference>
<comment type="similarity">
    <text evidence="1 5">Belongs to the peptidase S8 family.</text>
</comment>
<dbReference type="PROSITE" id="PS51892">
    <property type="entry name" value="SUBTILASE"/>
    <property type="match status" value="1"/>
</dbReference>
<dbReference type="RefSeq" id="WP_246417316.1">
    <property type="nucleotide sequence ID" value="NZ_JACHHX010000018.1"/>
</dbReference>
<dbReference type="InterPro" id="IPR000209">
    <property type="entry name" value="Peptidase_S8/S53_dom"/>
</dbReference>
<evidence type="ECO:0000259" key="7">
    <source>
        <dbReference type="Pfam" id="PF00082"/>
    </source>
</evidence>
<dbReference type="PRINTS" id="PR00723">
    <property type="entry name" value="SUBTILISIN"/>
</dbReference>
<feature type="active site" description="Charge relay system" evidence="5">
    <location>
        <position position="243"/>
    </location>
</feature>
<feature type="active site" description="Charge relay system" evidence="5">
    <location>
        <position position="391"/>
    </location>
</feature>
<dbReference type="Pfam" id="PF00082">
    <property type="entry name" value="Peptidase_S8"/>
    <property type="match status" value="1"/>
</dbReference>
<evidence type="ECO:0000256" key="5">
    <source>
        <dbReference type="PROSITE-ProRule" id="PRU01240"/>
    </source>
</evidence>
<evidence type="ECO:0000313" key="8">
    <source>
        <dbReference type="EMBL" id="MBB5016352.1"/>
    </source>
</evidence>
<dbReference type="InterPro" id="IPR050131">
    <property type="entry name" value="Peptidase_S8_subtilisin-like"/>
</dbReference>
<evidence type="ECO:0000256" key="2">
    <source>
        <dbReference type="ARBA" id="ARBA00022670"/>
    </source>
</evidence>
<comment type="caution">
    <text evidence="8">The sequence shown here is derived from an EMBL/GenBank/DDBJ whole genome shotgun (WGS) entry which is preliminary data.</text>
</comment>
<proteinExistence type="inferred from homology"/>
<feature type="domain" description="Peptidase S8/S53" evidence="7">
    <location>
        <begin position="209"/>
        <end position="439"/>
    </location>
</feature>
<dbReference type="InterPro" id="IPR015500">
    <property type="entry name" value="Peptidase_S8_subtilisin-rel"/>
</dbReference>
<dbReference type="GO" id="GO:0006508">
    <property type="term" value="P:proteolysis"/>
    <property type="evidence" value="ECO:0007669"/>
    <property type="project" value="UniProtKB-KW"/>
</dbReference>
<evidence type="ECO:0000256" key="6">
    <source>
        <dbReference type="SAM" id="SignalP"/>
    </source>
</evidence>
<keyword evidence="3 5" id="KW-0378">Hydrolase</keyword>
<evidence type="ECO:0000256" key="3">
    <source>
        <dbReference type="ARBA" id="ARBA00022801"/>
    </source>
</evidence>
<reference evidence="8 9" key="1">
    <citation type="submission" date="2020-08" db="EMBL/GenBank/DDBJ databases">
        <title>Genomic Encyclopedia of Type Strains, Phase IV (KMG-IV): sequencing the most valuable type-strain genomes for metagenomic binning, comparative biology and taxonomic classification.</title>
        <authorList>
            <person name="Goeker M."/>
        </authorList>
    </citation>
    <scope>NUCLEOTIDE SEQUENCE [LARGE SCALE GENOMIC DNA]</scope>
    <source>
        <strain evidence="8 9">DSM 25897</strain>
    </source>
</reference>
<feature type="active site" description="Charge relay system" evidence="5">
    <location>
        <position position="214"/>
    </location>
</feature>
<evidence type="ECO:0000256" key="1">
    <source>
        <dbReference type="ARBA" id="ARBA00011073"/>
    </source>
</evidence>
<accession>A0A7W8DFB4</accession>
<sequence length="454" mass="46612">MRLHRWPTIALMLGVALATSGASAQPPAAAPRPALAADPLRPAMAGARLPVDAAQPASDVARTLPAQALRPLPAQARVAVRSVPGLVQQVDLRSYVRMHRDVLDLDRHGAPIVRSEILAIDPSPAALERARAAGFAVTGTRELGALGLRVAVLHARPGQGTRAALRQLQRLDRDGEYVFNHLYFGSSAPVAIPATSAPSAPGAAGTPLRIGLVDSGVDRTHPALAGVRIEPWGCDGDSRPDRHGTAVASLLAGGDRDATPTVLYAADIYCGRPTGGAVSALVEAMAWLADERVAVINLSLVGPDNALLARATRALAGRGHVLVAAVGNDGPTAPPLFPAAYPEVIGVTAVDARQRALPEAVRGPQVDFAAPGAALRAARPGGDWATVRGTSFAAPLVARAAARHAAAPGEGLVEHVRTQLAAQAIDLGERGRDPVFGHGLIGAEAALALTEAGR</sequence>
<evidence type="ECO:0000313" key="9">
    <source>
        <dbReference type="Proteomes" id="UP000519004"/>
    </source>
</evidence>
<dbReference type="GO" id="GO:0004252">
    <property type="term" value="F:serine-type endopeptidase activity"/>
    <property type="evidence" value="ECO:0007669"/>
    <property type="project" value="UniProtKB-UniRule"/>
</dbReference>
<dbReference type="SUPFAM" id="SSF52743">
    <property type="entry name" value="Subtilisin-like"/>
    <property type="match status" value="1"/>
</dbReference>
<dbReference type="InterPro" id="IPR023827">
    <property type="entry name" value="Peptidase_S8_Asp-AS"/>
</dbReference>
<dbReference type="AlphaFoldDB" id="A0A7W8DFB4"/>
<dbReference type="Gene3D" id="3.40.50.200">
    <property type="entry name" value="Peptidase S8/S53 domain"/>
    <property type="match status" value="1"/>
</dbReference>
<protein>
    <submittedName>
        <fullName evidence="8">Subtilisin family serine protease</fullName>
    </submittedName>
</protein>
<keyword evidence="4 5" id="KW-0720">Serine protease</keyword>
<dbReference type="PANTHER" id="PTHR43806">
    <property type="entry name" value="PEPTIDASE S8"/>
    <property type="match status" value="1"/>
</dbReference>
<keyword evidence="9" id="KW-1185">Reference proteome</keyword>
<keyword evidence="6" id="KW-0732">Signal</keyword>
<dbReference type="CDD" id="cd05561">
    <property type="entry name" value="Peptidases_S8_4"/>
    <property type="match status" value="1"/>
</dbReference>
<gene>
    <name evidence="8" type="ORF">HNQ58_002267</name>
</gene>
<keyword evidence="2 5" id="KW-0645">Protease</keyword>
<evidence type="ECO:0000256" key="4">
    <source>
        <dbReference type="ARBA" id="ARBA00022825"/>
    </source>
</evidence>
<dbReference type="Proteomes" id="UP000519004">
    <property type="component" value="Unassembled WGS sequence"/>
</dbReference>
<dbReference type="PANTHER" id="PTHR43806:SF11">
    <property type="entry name" value="CEREVISIN-RELATED"/>
    <property type="match status" value="1"/>
</dbReference>
<name>A0A7W8DFB4_9GAMM</name>